<feature type="region of interest" description="Disordered" evidence="2">
    <location>
        <begin position="1"/>
        <end position="23"/>
    </location>
</feature>
<evidence type="ECO:0000259" key="3">
    <source>
        <dbReference type="PROSITE" id="PS50048"/>
    </source>
</evidence>
<dbReference type="STRING" id="36050.A0A1B8AW55"/>
<dbReference type="Pfam" id="PF00172">
    <property type="entry name" value="Zn_clus"/>
    <property type="match status" value="1"/>
</dbReference>
<dbReference type="InterPro" id="IPR052761">
    <property type="entry name" value="Fungal_Detox/Toxin_TFs"/>
</dbReference>
<dbReference type="SUPFAM" id="SSF57701">
    <property type="entry name" value="Zn2/Cys6 DNA-binding domain"/>
    <property type="match status" value="1"/>
</dbReference>
<gene>
    <name evidence="4" type="ORF">FPOA_05137</name>
</gene>
<evidence type="ECO:0000313" key="5">
    <source>
        <dbReference type="Proteomes" id="UP000091967"/>
    </source>
</evidence>
<proteinExistence type="predicted"/>
<dbReference type="PANTHER" id="PTHR47425">
    <property type="entry name" value="FARB-RELATED"/>
    <property type="match status" value="1"/>
</dbReference>
<dbReference type="Gene3D" id="4.10.240.10">
    <property type="entry name" value="Zn(2)-C6 fungal-type DNA-binding domain"/>
    <property type="match status" value="1"/>
</dbReference>
<feature type="compositionally biased region" description="Basic and acidic residues" evidence="2">
    <location>
        <begin position="67"/>
        <end position="81"/>
    </location>
</feature>
<dbReference type="CDD" id="cd00067">
    <property type="entry name" value="GAL4"/>
    <property type="match status" value="1"/>
</dbReference>
<feature type="domain" description="Zn(2)-C6 fungal-type" evidence="3">
    <location>
        <begin position="28"/>
        <end position="59"/>
    </location>
</feature>
<accession>A0A1B8AW55</accession>
<reference evidence="4 5" key="1">
    <citation type="submission" date="2016-06" db="EMBL/GenBank/DDBJ databases">
        <title>Living apart together: crosstalk between the core and supernumerary genomes in a fungal plant pathogen.</title>
        <authorList>
            <person name="Vanheule A."/>
            <person name="Audenaert K."/>
            <person name="Warris S."/>
            <person name="Van De Geest H."/>
            <person name="Schijlen E."/>
            <person name="Hofte M."/>
            <person name="De Saeger S."/>
            <person name="Haesaert G."/>
            <person name="Waalwijk C."/>
            <person name="Van Der Lee T."/>
        </authorList>
    </citation>
    <scope>NUCLEOTIDE SEQUENCE [LARGE SCALE GENOMIC DNA]</scope>
    <source>
        <strain evidence="4 5">2516</strain>
    </source>
</reference>
<keyword evidence="5" id="KW-1185">Reference proteome</keyword>
<dbReference type="EMBL" id="LYXU01000002">
    <property type="protein sequence ID" value="OBS24596.1"/>
    <property type="molecule type" value="Genomic_DNA"/>
</dbReference>
<evidence type="ECO:0000313" key="4">
    <source>
        <dbReference type="EMBL" id="OBS24596.1"/>
    </source>
</evidence>
<dbReference type="PROSITE" id="PS50048">
    <property type="entry name" value="ZN2_CY6_FUNGAL_2"/>
    <property type="match status" value="1"/>
</dbReference>
<dbReference type="PROSITE" id="PS00463">
    <property type="entry name" value="ZN2_CY6_FUNGAL_1"/>
    <property type="match status" value="1"/>
</dbReference>
<protein>
    <recommendedName>
        <fullName evidence="3">Zn(2)-C6 fungal-type domain-containing protein</fullName>
    </recommendedName>
</protein>
<dbReference type="AlphaFoldDB" id="A0A1B8AW55"/>
<sequence>MCIVPETKPNSSAQTNTTRRRGTRAKRACLSCRSRKVRCDVTRQSPCSNCKWNTAECVVVQSRKSPVKKERREHEKRKSESLQDDNLLENTKREDVDSPSTLSETRFLKQIQGEIFTAPQHLLQDFVNTTSPAYQLEEVTLFENCYEELDEGDTMEWSFLEDPPMCSKTASSLVDSGFHDESWHMLEPSFVTTPSSSSSAYADKHTLDTLVCPAKTEGINETGNDLLDNLFALPFDFLRHI</sequence>
<dbReference type="SMART" id="SM00066">
    <property type="entry name" value="GAL4"/>
    <property type="match status" value="1"/>
</dbReference>
<comment type="caution">
    <text evidence="4">The sequence shown here is derived from an EMBL/GenBank/DDBJ whole genome shotgun (WGS) entry which is preliminary data.</text>
</comment>
<feature type="region of interest" description="Disordered" evidence="2">
    <location>
        <begin position="63"/>
        <end position="101"/>
    </location>
</feature>
<organism evidence="4 5">
    <name type="scientific">Fusarium poae</name>
    <dbReference type="NCBI Taxonomy" id="36050"/>
    <lineage>
        <taxon>Eukaryota</taxon>
        <taxon>Fungi</taxon>
        <taxon>Dikarya</taxon>
        <taxon>Ascomycota</taxon>
        <taxon>Pezizomycotina</taxon>
        <taxon>Sordariomycetes</taxon>
        <taxon>Hypocreomycetidae</taxon>
        <taxon>Hypocreales</taxon>
        <taxon>Nectriaceae</taxon>
        <taxon>Fusarium</taxon>
    </lineage>
</organism>
<dbReference type="GO" id="GO:0000981">
    <property type="term" value="F:DNA-binding transcription factor activity, RNA polymerase II-specific"/>
    <property type="evidence" value="ECO:0007669"/>
    <property type="project" value="InterPro"/>
</dbReference>
<dbReference type="Proteomes" id="UP000091967">
    <property type="component" value="Unassembled WGS sequence"/>
</dbReference>
<dbReference type="InterPro" id="IPR001138">
    <property type="entry name" value="Zn2Cys6_DnaBD"/>
</dbReference>
<dbReference type="PANTHER" id="PTHR47425:SF2">
    <property type="entry name" value="FARB-RELATED"/>
    <property type="match status" value="1"/>
</dbReference>
<dbReference type="GO" id="GO:0008270">
    <property type="term" value="F:zinc ion binding"/>
    <property type="evidence" value="ECO:0007669"/>
    <property type="project" value="InterPro"/>
</dbReference>
<evidence type="ECO:0000256" key="1">
    <source>
        <dbReference type="ARBA" id="ARBA00023242"/>
    </source>
</evidence>
<name>A0A1B8AW55_FUSPO</name>
<dbReference type="InterPro" id="IPR036864">
    <property type="entry name" value="Zn2-C6_fun-type_DNA-bd_sf"/>
</dbReference>
<evidence type="ECO:0000256" key="2">
    <source>
        <dbReference type="SAM" id="MobiDB-lite"/>
    </source>
</evidence>
<keyword evidence="1" id="KW-0539">Nucleus</keyword>
<dbReference type="OMA" id="GFHDESW"/>